<dbReference type="RefSeq" id="XP_064676486.1">
    <property type="nucleotide sequence ID" value="XM_064826388.1"/>
</dbReference>
<evidence type="ECO:0000256" key="5">
    <source>
        <dbReference type="SAM" id="Phobius"/>
    </source>
</evidence>
<keyword evidence="2 5" id="KW-0812">Transmembrane</keyword>
<dbReference type="InterPro" id="IPR010482">
    <property type="entry name" value="TECPR1-like_DysF"/>
</dbReference>
<protein>
    <recommendedName>
        <fullName evidence="6">TECPR1-like DysF domain-containing protein</fullName>
    </recommendedName>
</protein>
<evidence type="ECO:0000256" key="3">
    <source>
        <dbReference type="ARBA" id="ARBA00022989"/>
    </source>
</evidence>
<comment type="caution">
    <text evidence="7">The sequence shown here is derived from an EMBL/GenBank/DDBJ whole genome shotgun (WGS) entry which is preliminary data.</text>
</comment>
<organism evidence="7 8">
    <name type="scientific">Mucor velutinosus</name>
    <dbReference type="NCBI Taxonomy" id="708070"/>
    <lineage>
        <taxon>Eukaryota</taxon>
        <taxon>Fungi</taxon>
        <taxon>Fungi incertae sedis</taxon>
        <taxon>Mucoromycota</taxon>
        <taxon>Mucoromycotina</taxon>
        <taxon>Mucoromycetes</taxon>
        <taxon>Mucorales</taxon>
        <taxon>Mucorineae</taxon>
        <taxon>Mucoraceae</taxon>
        <taxon>Mucor</taxon>
    </lineage>
</organism>
<dbReference type="GO" id="GO:0012505">
    <property type="term" value="C:endomembrane system"/>
    <property type="evidence" value="ECO:0007669"/>
    <property type="project" value="UniProtKB-SubCell"/>
</dbReference>
<name>A0AAN7D8H9_9FUNG</name>
<dbReference type="Proteomes" id="UP001304243">
    <property type="component" value="Unassembled WGS sequence"/>
</dbReference>
<dbReference type="PANTHER" id="PTHR31679:SF2">
    <property type="entry name" value="PEROXISOMAL MEMBRANE PROTEIN PEX30-RELATED"/>
    <property type="match status" value="1"/>
</dbReference>
<sequence>MPEDDDSINNGISVTAYPDIVYTIEPVITHVTYLLRMVRWKQGYTRQSIAALLVWTFVWFHPFIVAYTLPIYIAVFVYYGFMTETPIHEKASTANVQDNLTAKLKEIQYELSMMLPSAEFKDQFKQYCRSLFVLSIYQKLLQFVSVYTIWITCLGLFGLDKMIWCLGSIAFTWNSPLFRVIRYSYHRAAFILRHANRVIVPQKAMTSPHKRSKSHEHFDRCYHFKVIEHQRWWFHKGWTALLLPNERPEWSDEYLIRVPSTQKFQLPPPTTKVDPKTQKMTTITWQWVSQEWQIDDNRNVDKDGWEYGNWNWESWGSKSSGLRVLTRRRHWVRNARLIIKEAEEGSSHHPAPIHIKRSSSCSTSTSVSLSSTSYSSSVDSSSSYLCTTPTSYTSNTTTDLLHRFQTKSYSTSTISQNHHQTVEPASPFSDTASTVDSHFWLRR</sequence>
<dbReference type="InterPro" id="IPR052646">
    <property type="entry name" value="Peroxisomal_PEX28-32"/>
</dbReference>
<dbReference type="GO" id="GO:0005778">
    <property type="term" value="C:peroxisomal membrane"/>
    <property type="evidence" value="ECO:0007669"/>
    <property type="project" value="UniProtKB-ARBA"/>
</dbReference>
<evidence type="ECO:0000256" key="2">
    <source>
        <dbReference type="ARBA" id="ARBA00022692"/>
    </source>
</evidence>
<feature type="domain" description="TECPR1-like DysF" evidence="6">
    <location>
        <begin position="26"/>
        <end position="333"/>
    </location>
</feature>
<keyword evidence="3 5" id="KW-1133">Transmembrane helix</keyword>
<feature type="transmembrane region" description="Helical" evidence="5">
    <location>
        <begin position="140"/>
        <end position="159"/>
    </location>
</feature>
<dbReference type="GO" id="GO:0007031">
    <property type="term" value="P:peroxisome organization"/>
    <property type="evidence" value="ECO:0007669"/>
    <property type="project" value="TreeGrafter"/>
</dbReference>
<evidence type="ECO:0000313" key="8">
    <source>
        <dbReference type="Proteomes" id="UP001304243"/>
    </source>
</evidence>
<gene>
    <name evidence="7" type="ORF">ATC70_007124</name>
</gene>
<evidence type="ECO:0000259" key="6">
    <source>
        <dbReference type="Pfam" id="PF06398"/>
    </source>
</evidence>
<keyword evidence="4 5" id="KW-0472">Membrane</keyword>
<dbReference type="Pfam" id="PF06398">
    <property type="entry name" value="Pex24p"/>
    <property type="match status" value="1"/>
</dbReference>
<evidence type="ECO:0000256" key="4">
    <source>
        <dbReference type="ARBA" id="ARBA00023136"/>
    </source>
</evidence>
<feature type="transmembrane region" description="Helical" evidence="5">
    <location>
        <begin position="50"/>
        <end position="79"/>
    </location>
</feature>
<comment type="subcellular location">
    <subcellularLocation>
        <location evidence="1">Endomembrane system</location>
    </subcellularLocation>
</comment>
<dbReference type="AlphaFoldDB" id="A0AAN7D8H9"/>
<keyword evidence="8" id="KW-1185">Reference proteome</keyword>
<evidence type="ECO:0000313" key="7">
    <source>
        <dbReference type="EMBL" id="KAK4509820.1"/>
    </source>
</evidence>
<accession>A0AAN7D8H9</accession>
<dbReference type="PANTHER" id="PTHR31679">
    <property type="entry name" value="PEROXISOMAL MEMBRANE PROTEIN PEX30-RELATED"/>
    <property type="match status" value="1"/>
</dbReference>
<evidence type="ECO:0000256" key="1">
    <source>
        <dbReference type="ARBA" id="ARBA00004308"/>
    </source>
</evidence>
<dbReference type="EMBL" id="JASEJX010000038">
    <property type="protein sequence ID" value="KAK4509820.1"/>
    <property type="molecule type" value="Genomic_DNA"/>
</dbReference>
<proteinExistence type="predicted"/>
<reference evidence="7 8" key="1">
    <citation type="submission" date="2022-11" db="EMBL/GenBank/DDBJ databases">
        <title>Mucor velutinosus strain NIH1002 WGS.</title>
        <authorList>
            <person name="Subramanian P."/>
            <person name="Mullikin J.C."/>
            <person name="Segre J.A."/>
            <person name="Zelazny A.M."/>
        </authorList>
    </citation>
    <scope>NUCLEOTIDE SEQUENCE [LARGE SCALE GENOMIC DNA]</scope>
    <source>
        <strain evidence="7 8">NIH1002</strain>
    </source>
</reference>
<dbReference type="GeneID" id="89950810"/>